<accession>A0A075R3S2</accession>
<dbReference type="EMBL" id="CP007806">
    <property type="protein sequence ID" value="AIG25803.1"/>
    <property type="molecule type" value="Genomic_DNA"/>
</dbReference>
<gene>
    <name evidence="1" type="ORF">BRLA_c014750</name>
</gene>
<dbReference type="RefSeq" id="WP_003338137.1">
    <property type="nucleotide sequence ID" value="NZ_CP007806.1"/>
</dbReference>
<dbReference type="Proteomes" id="UP000005850">
    <property type="component" value="Chromosome"/>
</dbReference>
<evidence type="ECO:0000313" key="2">
    <source>
        <dbReference type="Proteomes" id="UP000005850"/>
    </source>
</evidence>
<keyword evidence="2" id="KW-1185">Reference proteome</keyword>
<reference evidence="1 2" key="1">
    <citation type="journal article" date="2011" name="J. Bacteriol.">
        <title>Genome sequence of Brevibacillus laterosporus LMG 15441, a pathogen of invertebrates.</title>
        <authorList>
            <person name="Djukic M."/>
            <person name="Poehlein A."/>
            <person name="Thurmer A."/>
            <person name="Daniel R."/>
        </authorList>
    </citation>
    <scope>NUCLEOTIDE SEQUENCE [LARGE SCALE GENOMIC DNA]</scope>
    <source>
        <strain evidence="1 2">LMG 15441</strain>
    </source>
</reference>
<evidence type="ECO:0000313" key="1">
    <source>
        <dbReference type="EMBL" id="AIG25803.1"/>
    </source>
</evidence>
<name>A0A075R3S2_BRELA</name>
<dbReference type="STRING" id="1042163.BRLA_c014750"/>
<dbReference type="HOGENOM" id="CLU_2218011_0_0_9"/>
<organism evidence="1 2">
    <name type="scientific">Brevibacillus laterosporus LMG 15441</name>
    <dbReference type="NCBI Taxonomy" id="1042163"/>
    <lineage>
        <taxon>Bacteria</taxon>
        <taxon>Bacillati</taxon>
        <taxon>Bacillota</taxon>
        <taxon>Bacilli</taxon>
        <taxon>Bacillales</taxon>
        <taxon>Paenibacillaceae</taxon>
        <taxon>Brevibacillus</taxon>
    </lineage>
</organism>
<protein>
    <submittedName>
        <fullName evidence="1">Uncharacterized protein</fullName>
    </submittedName>
</protein>
<proteinExistence type="predicted"/>
<sequence length="106" mass="12141">MDIHNHAALMEILEKAYVNQQVQITYTDWEGDEQEDEVVTTFRGTLLGVSLVDNEFEQKDLALRFLEDDNEVELLMEIPADEQDLGVSEEQLVRIFGTEAELVLAK</sequence>
<dbReference type="KEGG" id="blr:BRLA_c014750"/>
<dbReference type="AlphaFoldDB" id="A0A075R3S2"/>